<evidence type="ECO:0000256" key="6">
    <source>
        <dbReference type="ARBA" id="ARBA00023601"/>
    </source>
</evidence>
<dbReference type="EMBL" id="JANQDH010000090">
    <property type="protein sequence ID" value="MDH6061410.1"/>
    <property type="molecule type" value="Genomic_DNA"/>
</dbReference>
<name>A0AA43KCR4_9CYAN</name>
<dbReference type="Pfam" id="PF04055">
    <property type="entry name" value="Radical_SAM"/>
    <property type="match status" value="1"/>
</dbReference>
<dbReference type="InterPro" id="IPR058240">
    <property type="entry name" value="rSAM_sf"/>
</dbReference>
<dbReference type="GO" id="GO:0046872">
    <property type="term" value="F:metal ion binding"/>
    <property type="evidence" value="ECO:0007669"/>
    <property type="project" value="UniProtKB-KW"/>
</dbReference>
<evidence type="ECO:0000256" key="1">
    <source>
        <dbReference type="ARBA" id="ARBA00001966"/>
    </source>
</evidence>
<organism evidence="8 9">
    <name type="scientific">Chrysosporum bergii ANA360D</name>
    <dbReference type="NCBI Taxonomy" id="617107"/>
    <lineage>
        <taxon>Bacteria</taxon>
        <taxon>Bacillati</taxon>
        <taxon>Cyanobacteriota</taxon>
        <taxon>Cyanophyceae</taxon>
        <taxon>Nostocales</taxon>
        <taxon>Nodulariaceae</taxon>
        <taxon>Chrysosporum</taxon>
    </lineage>
</organism>
<sequence>MKLSCYHVITQPFFDQIEERVKRVVFATRTANVRIIDDYTWTILAAGQLDELPQDVLLDLAEIELIVPTGENELQTILSDNHAVATNDDNLYLVVQPTAFCQLGCHYCGQEHTSKMMSAQEQQQFLERAAKKLQSQKFNSVSIGWFGAEPLVGLPVMRSLTPKLRSLAAEFNCSYNAKIVTNGLALTEHIATELVQELGVSFIEVTLDGVGEYHNARRMQKNGLPTFDKIFANVTALAHRTDLDVQLVVRCNVDRQNYESVFWLLQQLAADGIQDKVGFYVAPIHSWGNDAHHGSLSKEEFAAWEITWFGEMIELGFKPGLLPQRKPLVCMAVMPNAELVDAYGNIFNCTEVSYVPTYGTPNEYAIDHLSGQQMPGKRERLSNFNQRVGEGEYPCSTCPMLPVCGGGCPKSWLEEMAPCPSAKYNIQERLLLTYALSRIEQAATNTLVRGRE</sequence>
<evidence type="ECO:0000313" key="9">
    <source>
        <dbReference type="Proteomes" id="UP001159387"/>
    </source>
</evidence>
<dbReference type="Gene3D" id="3.20.20.70">
    <property type="entry name" value="Aldolase class I"/>
    <property type="match status" value="1"/>
</dbReference>
<keyword evidence="5" id="KW-0411">Iron-sulfur</keyword>
<dbReference type="NCBIfam" id="TIGR04085">
    <property type="entry name" value="rSAM_more_4Fe4S"/>
    <property type="match status" value="1"/>
</dbReference>
<dbReference type="RefSeq" id="WP_280655380.1">
    <property type="nucleotide sequence ID" value="NZ_JANQDH010000090.1"/>
</dbReference>
<comment type="caution">
    <text evidence="8">The sequence shown here is derived from an EMBL/GenBank/DDBJ whole genome shotgun (WGS) entry which is preliminary data.</text>
</comment>
<dbReference type="SUPFAM" id="SSF102114">
    <property type="entry name" value="Radical SAM enzymes"/>
    <property type="match status" value="1"/>
</dbReference>
<dbReference type="AlphaFoldDB" id="A0AA43KCR4"/>
<gene>
    <name evidence="8" type="ORF">NWP17_13350</name>
</gene>
<evidence type="ECO:0000256" key="5">
    <source>
        <dbReference type="ARBA" id="ARBA00023014"/>
    </source>
</evidence>
<evidence type="ECO:0000256" key="2">
    <source>
        <dbReference type="ARBA" id="ARBA00022691"/>
    </source>
</evidence>
<dbReference type="PANTHER" id="PTHR43273">
    <property type="entry name" value="ANAEROBIC SULFATASE-MATURATING ENZYME HOMOLOG ASLB-RELATED"/>
    <property type="match status" value="1"/>
</dbReference>
<dbReference type="GO" id="GO:0016491">
    <property type="term" value="F:oxidoreductase activity"/>
    <property type="evidence" value="ECO:0007669"/>
    <property type="project" value="InterPro"/>
</dbReference>
<evidence type="ECO:0000256" key="3">
    <source>
        <dbReference type="ARBA" id="ARBA00022723"/>
    </source>
</evidence>
<evidence type="ECO:0000256" key="4">
    <source>
        <dbReference type="ARBA" id="ARBA00023004"/>
    </source>
</evidence>
<dbReference type="CDD" id="cd01335">
    <property type="entry name" value="Radical_SAM"/>
    <property type="match status" value="1"/>
</dbReference>
<comment type="similarity">
    <text evidence="6">Belongs to the radical SAM superfamily. Anaerobic sulfatase-maturating enzyme family.</text>
</comment>
<keyword evidence="9" id="KW-1185">Reference proteome</keyword>
<protein>
    <submittedName>
        <fullName evidence="8">Radical SAM protein</fullName>
    </submittedName>
</protein>
<dbReference type="Proteomes" id="UP001159387">
    <property type="component" value="Unassembled WGS sequence"/>
</dbReference>
<dbReference type="InterPro" id="IPR023867">
    <property type="entry name" value="Sulphatase_maturase_rSAM"/>
</dbReference>
<accession>A0AA43KCR4</accession>
<dbReference type="SFLD" id="SFLDG01067">
    <property type="entry name" value="SPASM/twitch_domain_containing"/>
    <property type="match status" value="1"/>
</dbReference>
<dbReference type="InterPro" id="IPR013785">
    <property type="entry name" value="Aldolase_TIM"/>
</dbReference>
<keyword evidence="3" id="KW-0479">Metal-binding</keyword>
<evidence type="ECO:0000313" key="8">
    <source>
        <dbReference type="EMBL" id="MDH6061410.1"/>
    </source>
</evidence>
<feature type="domain" description="Radical SAM core" evidence="7">
    <location>
        <begin position="96"/>
        <end position="237"/>
    </location>
</feature>
<comment type="cofactor">
    <cofactor evidence="1">
        <name>[4Fe-4S] cluster</name>
        <dbReference type="ChEBI" id="CHEBI:49883"/>
    </cofactor>
</comment>
<dbReference type="InterPro" id="IPR023885">
    <property type="entry name" value="4Fe4S-binding_SPASM_dom"/>
</dbReference>
<dbReference type="PANTHER" id="PTHR43273:SF3">
    <property type="entry name" value="ANAEROBIC SULFATASE-MATURATING ENZYME HOMOLOG ASLB-RELATED"/>
    <property type="match status" value="1"/>
</dbReference>
<dbReference type="GO" id="GO:0051536">
    <property type="term" value="F:iron-sulfur cluster binding"/>
    <property type="evidence" value="ECO:0007669"/>
    <property type="project" value="UniProtKB-KW"/>
</dbReference>
<keyword evidence="4" id="KW-0408">Iron</keyword>
<evidence type="ECO:0000259" key="7">
    <source>
        <dbReference type="Pfam" id="PF04055"/>
    </source>
</evidence>
<keyword evidence="2" id="KW-0949">S-adenosyl-L-methionine</keyword>
<dbReference type="InterPro" id="IPR007197">
    <property type="entry name" value="rSAM"/>
</dbReference>
<proteinExistence type="inferred from homology"/>
<reference evidence="8 9" key="1">
    <citation type="journal article" date="2023" name="J. Phycol.">
        <title>Chrysosporum ovalisporum is synonymous with the true-branching cyanobacterium Umezakia natans (Nostocales/Aphanizomenonaceae).</title>
        <authorList>
            <person name="McGregor G.B."/>
            <person name="Sendall B.C."/>
            <person name="Niiyama Y."/>
            <person name="Tuji A."/>
            <person name="Willis A."/>
        </authorList>
    </citation>
    <scope>NUCLEOTIDE SEQUENCE [LARGE SCALE GENOMIC DNA]</scope>
    <source>
        <strain evidence="8 9">ANA360D</strain>
    </source>
</reference>
<dbReference type="SFLD" id="SFLDS00029">
    <property type="entry name" value="Radical_SAM"/>
    <property type="match status" value="1"/>
</dbReference>